<dbReference type="EMBL" id="CP036275">
    <property type="protein sequence ID" value="QDU39910.1"/>
    <property type="molecule type" value="Genomic_DNA"/>
</dbReference>
<feature type="transmembrane region" description="Helical" evidence="1">
    <location>
        <begin position="67"/>
        <end position="86"/>
    </location>
</feature>
<proteinExistence type="predicted"/>
<dbReference type="KEGG" id="mri:Mal4_42640"/>
<gene>
    <name evidence="2" type="ORF">Mal4_42640</name>
</gene>
<dbReference type="OrthoDB" id="259753at2"/>
<feature type="transmembrane region" description="Helical" evidence="1">
    <location>
        <begin position="151"/>
        <end position="171"/>
    </location>
</feature>
<reference evidence="2 3" key="1">
    <citation type="submission" date="2019-02" db="EMBL/GenBank/DDBJ databases">
        <title>Deep-cultivation of Planctomycetes and their phenomic and genomic characterization uncovers novel biology.</title>
        <authorList>
            <person name="Wiegand S."/>
            <person name="Jogler M."/>
            <person name="Boedeker C."/>
            <person name="Pinto D."/>
            <person name="Vollmers J."/>
            <person name="Rivas-Marin E."/>
            <person name="Kohn T."/>
            <person name="Peeters S.H."/>
            <person name="Heuer A."/>
            <person name="Rast P."/>
            <person name="Oberbeckmann S."/>
            <person name="Bunk B."/>
            <person name="Jeske O."/>
            <person name="Meyerdierks A."/>
            <person name="Storesund J.E."/>
            <person name="Kallscheuer N."/>
            <person name="Luecker S."/>
            <person name="Lage O.M."/>
            <person name="Pohl T."/>
            <person name="Merkel B.J."/>
            <person name="Hornburger P."/>
            <person name="Mueller R.-W."/>
            <person name="Bruemmer F."/>
            <person name="Labrenz M."/>
            <person name="Spormann A.M."/>
            <person name="Op den Camp H."/>
            <person name="Overmann J."/>
            <person name="Amann R."/>
            <person name="Jetten M.S.M."/>
            <person name="Mascher T."/>
            <person name="Medema M.H."/>
            <person name="Devos D.P."/>
            <person name="Kaster A.-K."/>
            <person name="Ovreas L."/>
            <person name="Rohde M."/>
            <person name="Galperin M.Y."/>
            <person name="Jogler C."/>
        </authorList>
    </citation>
    <scope>NUCLEOTIDE SEQUENCE [LARGE SCALE GENOMIC DNA]</scope>
    <source>
        <strain evidence="2 3">Mal4</strain>
    </source>
</reference>
<feature type="transmembrane region" description="Helical" evidence="1">
    <location>
        <begin position="126"/>
        <end position="145"/>
    </location>
</feature>
<protein>
    <submittedName>
        <fullName evidence="2">Uncharacterized protein</fullName>
    </submittedName>
</protein>
<feature type="transmembrane region" description="Helical" evidence="1">
    <location>
        <begin position="35"/>
        <end position="55"/>
    </location>
</feature>
<feature type="transmembrane region" description="Helical" evidence="1">
    <location>
        <begin position="92"/>
        <end position="114"/>
    </location>
</feature>
<sequence>MGGWLDDMVAVGLLAAIPIAWHARRELTHTTLGTAWIWCAATLLMWNAAWWLTHLVPAVSAGVADQLWYLVSVVSLCPWIAVLGAQRPGVRVWNAFVLLPLIAVLIWPAATLWIRGHVPAQFGLELPMVIGYGLVLVMGGGNYVGTAFAPAAILLMLAQVALLAPAVPFISEALLPTETARRVASLLLMAGAVLAWWIGRRRAPAGSTYDAVWFDFADRFGIVWALRIRERINDRARQEKWRARLEPQGFVWEAALDEQTRRETGARIDHTLRWLLRRFVDEPWLNERLGTSAPTDPGHLDD</sequence>
<keyword evidence="1" id="KW-0472">Membrane</keyword>
<organism evidence="2 3">
    <name type="scientific">Maioricimonas rarisocia</name>
    <dbReference type="NCBI Taxonomy" id="2528026"/>
    <lineage>
        <taxon>Bacteria</taxon>
        <taxon>Pseudomonadati</taxon>
        <taxon>Planctomycetota</taxon>
        <taxon>Planctomycetia</taxon>
        <taxon>Planctomycetales</taxon>
        <taxon>Planctomycetaceae</taxon>
        <taxon>Maioricimonas</taxon>
    </lineage>
</organism>
<keyword evidence="1" id="KW-1133">Transmembrane helix</keyword>
<dbReference type="Proteomes" id="UP000320496">
    <property type="component" value="Chromosome"/>
</dbReference>
<evidence type="ECO:0000256" key="1">
    <source>
        <dbReference type="SAM" id="Phobius"/>
    </source>
</evidence>
<evidence type="ECO:0000313" key="3">
    <source>
        <dbReference type="Proteomes" id="UP000320496"/>
    </source>
</evidence>
<name>A0A517ZBU7_9PLAN</name>
<dbReference type="RefSeq" id="WP_145371045.1">
    <property type="nucleotide sequence ID" value="NZ_CP036275.1"/>
</dbReference>
<feature type="transmembrane region" description="Helical" evidence="1">
    <location>
        <begin position="183"/>
        <end position="199"/>
    </location>
</feature>
<keyword evidence="3" id="KW-1185">Reference proteome</keyword>
<evidence type="ECO:0000313" key="2">
    <source>
        <dbReference type="EMBL" id="QDU39910.1"/>
    </source>
</evidence>
<dbReference type="AlphaFoldDB" id="A0A517ZBU7"/>
<keyword evidence="1" id="KW-0812">Transmembrane</keyword>
<accession>A0A517ZBU7</accession>